<feature type="compositionally biased region" description="Basic and acidic residues" evidence="1">
    <location>
        <begin position="205"/>
        <end position="214"/>
    </location>
</feature>
<feature type="compositionally biased region" description="Low complexity" evidence="1">
    <location>
        <begin position="22"/>
        <end position="31"/>
    </location>
</feature>
<dbReference type="STRING" id="1408157.A0A1J7IRI5"/>
<name>A0A1J7IRI5_9PEZI</name>
<feature type="compositionally biased region" description="Low complexity" evidence="1">
    <location>
        <begin position="288"/>
        <end position="303"/>
    </location>
</feature>
<feature type="compositionally biased region" description="Basic and acidic residues" evidence="1">
    <location>
        <begin position="344"/>
        <end position="362"/>
    </location>
</feature>
<feature type="compositionally biased region" description="Basic and acidic residues" evidence="1">
    <location>
        <begin position="7"/>
        <end position="21"/>
    </location>
</feature>
<feature type="compositionally biased region" description="Basic and acidic residues" evidence="1">
    <location>
        <begin position="128"/>
        <end position="137"/>
    </location>
</feature>
<evidence type="ECO:0000313" key="3">
    <source>
        <dbReference type="Proteomes" id="UP000182658"/>
    </source>
</evidence>
<keyword evidence="3" id="KW-1185">Reference proteome</keyword>
<feature type="region of interest" description="Disordered" evidence="1">
    <location>
        <begin position="1"/>
        <end position="373"/>
    </location>
</feature>
<dbReference type="OrthoDB" id="2590867at2759"/>
<feature type="compositionally biased region" description="Low complexity" evidence="1">
    <location>
        <begin position="217"/>
        <end position="253"/>
    </location>
</feature>
<organism evidence="2 3">
    <name type="scientific">Coniochaeta ligniaria NRRL 30616</name>
    <dbReference type="NCBI Taxonomy" id="1408157"/>
    <lineage>
        <taxon>Eukaryota</taxon>
        <taxon>Fungi</taxon>
        <taxon>Dikarya</taxon>
        <taxon>Ascomycota</taxon>
        <taxon>Pezizomycotina</taxon>
        <taxon>Sordariomycetes</taxon>
        <taxon>Sordariomycetidae</taxon>
        <taxon>Coniochaetales</taxon>
        <taxon>Coniochaetaceae</taxon>
        <taxon>Coniochaeta</taxon>
    </lineage>
</organism>
<evidence type="ECO:0008006" key="4">
    <source>
        <dbReference type="Google" id="ProtNLM"/>
    </source>
</evidence>
<dbReference type="AlphaFoldDB" id="A0A1J7IRI5"/>
<dbReference type="EMBL" id="KV875106">
    <property type="protein sequence ID" value="OIW23713.1"/>
    <property type="molecule type" value="Genomic_DNA"/>
</dbReference>
<accession>A0A1J7IRI5</accession>
<feature type="compositionally biased region" description="Polar residues" evidence="1">
    <location>
        <begin position="95"/>
        <end position="108"/>
    </location>
</feature>
<feature type="compositionally biased region" description="Gly residues" evidence="1">
    <location>
        <begin position="305"/>
        <end position="319"/>
    </location>
</feature>
<feature type="compositionally biased region" description="Basic and acidic residues" evidence="1">
    <location>
        <begin position="51"/>
        <end position="60"/>
    </location>
</feature>
<reference evidence="2 3" key="1">
    <citation type="submission" date="2016-10" db="EMBL/GenBank/DDBJ databases">
        <title>Draft genome sequence of Coniochaeta ligniaria NRRL30616, a lignocellulolytic fungus for bioabatement of inhibitors in plant biomass hydrolysates.</title>
        <authorList>
            <consortium name="DOE Joint Genome Institute"/>
            <person name="Jimenez D.J."/>
            <person name="Hector R.E."/>
            <person name="Riley R."/>
            <person name="Sun H."/>
            <person name="Grigoriev I.V."/>
            <person name="Van Elsas J.D."/>
            <person name="Nichols N.N."/>
        </authorList>
    </citation>
    <scope>NUCLEOTIDE SEQUENCE [LARGE SCALE GENOMIC DNA]</scope>
    <source>
        <strain evidence="2 3">NRRL 30616</strain>
    </source>
</reference>
<dbReference type="InParanoid" id="A0A1J7IRI5"/>
<dbReference type="PANTHER" id="PTHR39606:SF1">
    <property type="entry name" value="CELL SURFACE PROTEIN"/>
    <property type="match status" value="1"/>
</dbReference>
<evidence type="ECO:0000313" key="2">
    <source>
        <dbReference type="EMBL" id="OIW23713.1"/>
    </source>
</evidence>
<sequence>MSSIVNKVKEALHSDKSDTHHNTSTTHNTSSGAPEGEYGPHGSRVANAADPRVDSDRDGSHNTGRTAGHGEYGSSTGGYVHGTGPTHASHDTGLGASTGSAGFGQHNSGTREGEHGPHSSRIANAADPRVDSDRDGSHNVGRTAGQHENYGSSTGGYVHGTGPTHASHTTGLGASTGSAGFGNTSGTREGEHGPHSSRIANAADPRVDSDRDGSRNAGAAYGTSTTGHGTGNTFGSSTHTGTSGFTTGSNAGTREGEHGPHSSRTANALDPRVDSDRDGSRNAGAAYGSTGTGNTFGSSTHTGNQGFGTGHNTGAGYGSSTGYDNASGLGHTGPGPAPNTAGPHKSDMVNKLDPRVDSDLDGSKTVGGNKTYQ</sequence>
<gene>
    <name evidence="2" type="ORF">CONLIGDRAFT_637679</name>
</gene>
<feature type="compositionally biased region" description="Low complexity" evidence="1">
    <location>
        <begin position="166"/>
        <end position="182"/>
    </location>
</feature>
<feature type="compositionally biased region" description="Basic and acidic residues" evidence="1">
    <location>
        <begin position="271"/>
        <end position="280"/>
    </location>
</feature>
<dbReference type="Proteomes" id="UP000182658">
    <property type="component" value="Unassembled WGS sequence"/>
</dbReference>
<evidence type="ECO:0000256" key="1">
    <source>
        <dbReference type="SAM" id="MobiDB-lite"/>
    </source>
</evidence>
<proteinExistence type="predicted"/>
<protein>
    <recommendedName>
        <fullName evidence="4">Cell surface protein</fullName>
    </recommendedName>
</protein>
<dbReference type="PANTHER" id="PTHR39606">
    <property type="entry name" value="SURFACE PROTEIN, PUTATIVE-RELATED"/>
    <property type="match status" value="1"/>
</dbReference>